<dbReference type="InterPro" id="IPR050808">
    <property type="entry name" value="Phage_Integrase"/>
</dbReference>
<organism evidence="9 10">
    <name type="scientific">Aureimonas populi</name>
    <dbReference type="NCBI Taxonomy" id="1701758"/>
    <lineage>
        <taxon>Bacteria</taxon>
        <taxon>Pseudomonadati</taxon>
        <taxon>Pseudomonadota</taxon>
        <taxon>Alphaproteobacteria</taxon>
        <taxon>Hyphomicrobiales</taxon>
        <taxon>Aurantimonadaceae</taxon>
        <taxon>Aureimonas</taxon>
    </lineage>
</organism>
<reference evidence="10" key="1">
    <citation type="journal article" date="2019" name="Int. J. Syst. Evol. Microbiol.">
        <title>The Global Catalogue of Microorganisms (GCM) 10K type strain sequencing project: providing services to taxonomists for standard genome sequencing and annotation.</title>
        <authorList>
            <consortium name="The Broad Institute Genomics Platform"/>
            <consortium name="The Broad Institute Genome Sequencing Center for Infectious Disease"/>
            <person name="Wu L."/>
            <person name="Ma J."/>
        </authorList>
    </citation>
    <scope>NUCLEOTIDE SEQUENCE [LARGE SCALE GENOMIC DNA]</scope>
    <source>
        <strain evidence="10">ZS-35-S2</strain>
    </source>
</reference>
<keyword evidence="4" id="KW-0233">DNA recombination</keyword>
<dbReference type="PANTHER" id="PTHR30629">
    <property type="entry name" value="PROPHAGE INTEGRASE"/>
    <property type="match status" value="1"/>
</dbReference>
<dbReference type="Proteomes" id="UP001597371">
    <property type="component" value="Unassembled WGS sequence"/>
</dbReference>
<evidence type="ECO:0000256" key="6">
    <source>
        <dbReference type="SAM" id="MobiDB-lite"/>
    </source>
</evidence>
<dbReference type="InterPro" id="IPR038488">
    <property type="entry name" value="Integrase_DNA-bd_sf"/>
</dbReference>
<evidence type="ECO:0000313" key="9">
    <source>
        <dbReference type="EMBL" id="MFD2239111.1"/>
    </source>
</evidence>
<evidence type="ECO:0000256" key="1">
    <source>
        <dbReference type="ARBA" id="ARBA00008857"/>
    </source>
</evidence>
<dbReference type="InterPro" id="IPR011010">
    <property type="entry name" value="DNA_brk_join_enz"/>
</dbReference>
<comment type="similarity">
    <text evidence="1">Belongs to the 'phage' integrase family.</text>
</comment>
<feature type="domain" description="Tyr recombinase" evidence="7">
    <location>
        <begin position="197"/>
        <end position="363"/>
    </location>
</feature>
<gene>
    <name evidence="9" type="ORF">ACFSKQ_16805</name>
</gene>
<dbReference type="Gene3D" id="1.10.150.130">
    <property type="match status" value="1"/>
</dbReference>
<dbReference type="PROSITE" id="PS51900">
    <property type="entry name" value="CB"/>
    <property type="match status" value="1"/>
</dbReference>
<keyword evidence="2" id="KW-0229">DNA integration</keyword>
<dbReference type="InterPro" id="IPR002104">
    <property type="entry name" value="Integrase_catalytic"/>
</dbReference>
<dbReference type="PANTHER" id="PTHR30629:SF2">
    <property type="entry name" value="PROPHAGE INTEGRASE INTS-RELATED"/>
    <property type="match status" value="1"/>
</dbReference>
<protein>
    <submittedName>
        <fullName evidence="9">Tyrosine-type recombinase/integrase</fullName>
    </submittedName>
</protein>
<evidence type="ECO:0000256" key="3">
    <source>
        <dbReference type="ARBA" id="ARBA00023125"/>
    </source>
</evidence>
<evidence type="ECO:0000313" key="10">
    <source>
        <dbReference type="Proteomes" id="UP001597371"/>
    </source>
</evidence>
<dbReference type="SUPFAM" id="SSF56349">
    <property type="entry name" value="DNA breaking-rejoining enzymes"/>
    <property type="match status" value="1"/>
</dbReference>
<proteinExistence type="inferred from homology"/>
<evidence type="ECO:0000256" key="4">
    <source>
        <dbReference type="ARBA" id="ARBA00023172"/>
    </source>
</evidence>
<evidence type="ECO:0000256" key="5">
    <source>
        <dbReference type="PROSITE-ProRule" id="PRU01248"/>
    </source>
</evidence>
<evidence type="ECO:0000259" key="8">
    <source>
        <dbReference type="PROSITE" id="PS51900"/>
    </source>
</evidence>
<feature type="region of interest" description="Disordered" evidence="6">
    <location>
        <begin position="292"/>
        <end position="312"/>
    </location>
</feature>
<dbReference type="InterPro" id="IPR013762">
    <property type="entry name" value="Integrase-like_cat_sf"/>
</dbReference>
<sequence>MATLNLTESRIRDLPLKSGIWRDEQVKGLLVVCHATTKTYAVQGDVRRNGRHIRTVRVKIDRVDRIGLREARSRARAIMSQIQSGVDPTAGPKESGITLLQALDEHLQEKPLRDATVVSYRYNIEHYLGRYKNRAVADLSRSEVRDIYQHLRSAKGQPTATGVMRTLRAVINTALRLDETLTSNPVTFLRLPTPKSRHVDELDVAEWWEKTEALSPIRRDLHRAMLLTGARRASILNVKRKDVDLARGVLIFNHMKTGGRMLFPMGTFLRNMIAQRLEDDLPFNNPWLWPSPASGKGCTTEPKERKRGLPSPHEYRHHARTMFIAAGVPYAESALLLGQRLPGASGGYVHAEHLVEHLRPHAQALENRIVAVRTSTLRLPATTEERDAA</sequence>
<dbReference type="PROSITE" id="PS51898">
    <property type="entry name" value="TYR_RECOMBINASE"/>
    <property type="match status" value="1"/>
</dbReference>
<keyword evidence="3 5" id="KW-0238">DNA-binding</keyword>
<dbReference type="Gene3D" id="1.10.443.10">
    <property type="entry name" value="Intergrase catalytic core"/>
    <property type="match status" value="1"/>
</dbReference>
<dbReference type="RefSeq" id="WP_209736465.1">
    <property type="nucleotide sequence ID" value="NZ_CP072611.1"/>
</dbReference>
<dbReference type="Gene3D" id="3.30.160.390">
    <property type="entry name" value="Integrase, DNA-binding domain"/>
    <property type="match status" value="1"/>
</dbReference>
<dbReference type="InterPro" id="IPR044068">
    <property type="entry name" value="CB"/>
</dbReference>
<keyword evidence="10" id="KW-1185">Reference proteome</keyword>
<accession>A0ABW5CQJ5</accession>
<name>A0ABW5CQJ5_9HYPH</name>
<evidence type="ECO:0000259" key="7">
    <source>
        <dbReference type="PROSITE" id="PS51898"/>
    </source>
</evidence>
<feature type="domain" description="Core-binding (CB)" evidence="8">
    <location>
        <begin position="94"/>
        <end position="175"/>
    </location>
</feature>
<dbReference type="EMBL" id="JBHUIJ010000026">
    <property type="protein sequence ID" value="MFD2239111.1"/>
    <property type="molecule type" value="Genomic_DNA"/>
</dbReference>
<comment type="caution">
    <text evidence="9">The sequence shown here is derived from an EMBL/GenBank/DDBJ whole genome shotgun (WGS) entry which is preliminary data.</text>
</comment>
<dbReference type="InterPro" id="IPR010998">
    <property type="entry name" value="Integrase_recombinase_N"/>
</dbReference>
<evidence type="ECO:0000256" key="2">
    <source>
        <dbReference type="ARBA" id="ARBA00022908"/>
    </source>
</evidence>